<evidence type="ECO:0000313" key="4">
    <source>
        <dbReference type="Proteomes" id="UP001473063"/>
    </source>
</evidence>
<dbReference type="PANTHER" id="PTHR43833">
    <property type="entry name" value="POTASSIUM CHANNEL PROTEIN 2-RELATED-RELATED"/>
    <property type="match status" value="1"/>
</dbReference>
<reference evidence="3 4" key="1">
    <citation type="submission" date="2024-03" db="EMBL/GenBank/DDBJ databases">
        <title>Human intestinal bacterial collection.</title>
        <authorList>
            <person name="Pauvert C."/>
            <person name="Hitch T.C.A."/>
            <person name="Clavel T."/>
        </authorList>
    </citation>
    <scope>NUCLEOTIDE SEQUENCE [LARGE SCALE GENOMIC DNA]</scope>
    <source>
        <strain evidence="3 4">CLA-JM-H16</strain>
    </source>
</reference>
<accession>A0ABV1BHD7</accession>
<name>A0ABV1BHD7_9FIRM</name>
<dbReference type="EMBL" id="JBBMEJ010000019">
    <property type="protein sequence ID" value="MEQ2371986.1"/>
    <property type="molecule type" value="Genomic_DNA"/>
</dbReference>
<evidence type="ECO:0000259" key="1">
    <source>
        <dbReference type="PROSITE" id="PS51201"/>
    </source>
</evidence>
<feature type="domain" description="RCK N-terminal" evidence="1">
    <location>
        <begin position="3"/>
        <end position="119"/>
    </location>
</feature>
<proteinExistence type="predicted"/>
<dbReference type="Pfam" id="PF02254">
    <property type="entry name" value="TrkA_N"/>
    <property type="match status" value="1"/>
</dbReference>
<dbReference type="PROSITE" id="PS51202">
    <property type="entry name" value="RCK_C"/>
    <property type="match status" value="1"/>
</dbReference>
<dbReference type="Pfam" id="PF02080">
    <property type="entry name" value="TrkA_C"/>
    <property type="match status" value="1"/>
</dbReference>
<dbReference type="PROSITE" id="PS51201">
    <property type="entry name" value="RCK_N"/>
    <property type="match status" value="1"/>
</dbReference>
<dbReference type="PANTHER" id="PTHR43833:SF7">
    <property type="entry name" value="KTR SYSTEM POTASSIUM UPTAKE PROTEIN C"/>
    <property type="match status" value="1"/>
</dbReference>
<dbReference type="InterPro" id="IPR050721">
    <property type="entry name" value="Trk_Ktr_HKT_K-transport"/>
</dbReference>
<evidence type="ECO:0000313" key="3">
    <source>
        <dbReference type="EMBL" id="MEQ2371986.1"/>
    </source>
</evidence>
<dbReference type="Proteomes" id="UP001473063">
    <property type="component" value="Unassembled WGS sequence"/>
</dbReference>
<dbReference type="InterPro" id="IPR006037">
    <property type="entry name" value="RCK_C"/>
</dbReference>
<dbReference type="Gene3D" id="3.40.50.720">
    <property type="entry name" value="NAD(P)-binding Rossmann-like Domain"/>
    <property type="match status" value="1"/>
</dbReference>
<organism evidence="3 4">
    <name type="scientific">Blautia aquisgranensis</name>
    <dbReference type="NCBI Taxonomy" id="3133153"/>
    <lineage>
        <taxon>Bacteria</taxon>
        <taxon>Bacillati</taxon>
        <taxon>Bacillota</taxon>
        <taxon>Clostridia</taxon>
        <taxon>Lachnospirales</taxon>
        <taxon>Lachnospiraceae</taxon>
        <taxon>Blautia</taxon>
    </lineage>
</organism>
<evidence type="ECO:0000259" key="2">
    <source>
        <dbReference type="PROSITE" id="PS51202"/>
    </source>
</evidence>
<comment type="caution">
    <text evidence="3">The sequence shown here is derived from an EMBL/GenBank/DDBJ whole genome shotgun (WGS) entry which is preliminary data.</text>
</comment>
<sequence>MKNKSFAVIGLGQFGMTLAVTLAESDCDVLAIDDKEENIEEISEKVTYAVKADVREPGILKALGVQNVDVAIIAVAENLEASISATMQAKDLGVPFVVAKSMNSLHGRILDKIGADKIIYPEQAMGLRVARNLLSGGYLDVFELSAEFSMAEFTIPDNWVGKSLMELNVRDRFHINIIGIKQGENVTVDLNPSEPLPANCSVIAIGKNRDLNAEPAFMRNE</sequence>
<feature type="domain" description="RCK C-terminal" evidence="2">
    <location>
        <begin position="139"/>
        <end position="220"/>
    </location>
</feature>
<gene>
    <name evidence="3" type="ORF">WMO28_13820</name>
</gene>
<dbReference type="SUPFAM" id="SSF51735">
    <property type="entry name" value="NAD(P)-binding Rossmann-fold domains"/>
    <property type="match status" value="1"/>
</dbReference>
<dbReference type="RefSeq" id="WP_349057347.1">
    <property type="nucleotide sequence ID" value="NZ_JBBMEJ010000019.1"/>
</dbReference>
<dbReference type="SUPFAM" id="SSF116726">
    <property type="entry name" value="TrkA C-terminal domain-like"/>
    <property type="match status" value="1"/>
</dbReference>
<dbReference type="InterPro" id="IPR036721">
    <property type="entry name" value="RCK_C_sf"/>
</dbReference>
<dbReference type="Gene3D" id="3.30.70.1450">
    <property type="entry name" value="Regulator of K+ conductance, C-terminal domain"/>
    <property type="match status" value="1"/>
</dbReference>
<dbReference type="InterPro" id="IPR036291">
    <property type="entry name" value="NAD(P)-bd_dom_sf"/>
</dbReference>
<keyword evidence="4" id="KW-1185">Reference proteome</keyword>
<dbReference type="InterPro" id="IPR003148">
    <property type="entry name" value="RCK_N"/>
</dbReference>
<protein>
    <submittedName>
        <fullName evidence="3">TrkA family potassium uptake protein</fullName>
    </submittedName>
</protein>